<gene>
    <name evidence="1" type="ORF">H920_15572</name>
</gene>
<dbReference type="Proteomes" id="UP000028990">
    <property type="component" value="Unassembled WGS sequence"/>
</dbReference>
<proteinExistence type="predicted"/>
<name>A0A091CWJ6_FUKDA</name>
<reference evidence="1 2" key="1">
    <citation type="submission" date="2013-11" db="EMBL/GenBank/DDBJ databases">
        <title>The Damaraland mole rat (Fukomys damarensis) genome and evolution of African mole rats.</title>
        <authorList>
            <person name="Gladyshev V.N."/>
            <person name="Fang X."/>
        </authorList>
    </citation>
    <scope>NUCLEOTIDE SEQUENCE [LARGE SCALE GENOMIC DNA]</scope>
    <source>
        <tissue evidence="1">Liver</tissue>
    </source>
</reference>
<accession>A0A091CWJ6</accession>
<evidence type="ECO:0000313" key="2">
    <source>
        <dbReference type="Proteomes" id="UP000028990"/>
    </source>
</evidence>
<dbReference type="EMBL" id="KN123848">
    <property type="protein sequence ID" value="KFO23037.1"/>
    <property type="molecule type" value="Genomic_DNA"/>
</dbReference>
<protein>
    <submittedName>
        <fullName evidence="1">Uncharacterized protein</fullName>
    </submittedName>
</protein>
<organism evidence="1 2">
    <name type="scientific">Fukomys damarensis</name>
    <name type="common">Damaraland mole rat</name>
    <name type="synonym">Cryptomys damarensis</name>
    <dbReference type="NCBI Taxonomy" id="885580"/>
    <lineage>
        <taxon>Eukaryota</taxon>
        <taxon>Metazoa</taxon>
        <taxon>Chordata</taxon>
        <taxon>Craniata</taxon>
        <taxon>Vertebrata</taxon>
        <taxon>Euteleostomi</taxon>
        <taxon>Mammalia</taxon>
        <taxon>Eutheria</taxon>
        <taxon>Euarchontoglires</taxon>
        <taxon>Glires</taxon>
        <taxon>Rodentia</taxon>
        <taxon>Hystricomorpha</taxon>
        <taxon>Bathyergidae</taxon>
        <taxon>Fukomys</taxon>
    </lineage>
</organism>
<evidence type="ECO:0000313" key="1">
    <source>
        <dbReference type="EMBL" id="KFO23037.1"/>
    </source>
</evidence>
<dbReference type="AlphaFoldDB" id="A0A091CWJ6"/>
<sequence>MAQVGKAQDLSSSAKGKRGEGQFRDVLQAKAWNFQEICSHVLLLLTASAIAIQHNVAQPELRRIRFLSLELQICEVLPEKRTRKNRFELHQNAAGQKEEFQEPMFNTSLDAAFSNGHPYWIFLEERSEREFALGAGKNRCAAGLEPPKRLLHKLREREVQVSSWAALAKPSAGPQALGFLTLLARLLQESRAGRWGCCRLLATAVFPGTVSCEQE</sequence>
<keyword evidence="2" id="KW-1185">Reference proteome</keyword>